<evidence type="ECO:0000256" key="1">
    <source>
        <dbReference type="SAM" id="Phobius"/>
    </source>
</evidence>
<keyword evidence="1" id="KW-0472">Membrane</keyword>
<keyword evidence="1" id="KW-1133">Transmembrane helix</keyword>
<dbReference type="AlphaFoldDB" id="A0A1X0QQE0"/>
<feature type="transmembrane region" description="Helical" evidence="1">
    <location>
        <begin position="6"/>
        <end position="24"/>
    </location>
</feature>
<organism evidence="2">
    <name type="scientific">Rhizopus microsporus var. microsporus</name>
    <dbReference type="NCBI Taxonomy" id="86635"/>
    <lineage>
        <taxon>Eukaryota</taxon>
        <taxon>Fungi</taxon>
        <taxon>Fungi incertae sedis</taxon>
        <taxon>Mucoromycota</taxon>
        <taxon>Mucoromycotina</taxon>
        <taxon>Mucoromycetes</taxon>
        <taxon>Mucorales</taxon>
        <taxon>Mucorineae</taxon>
        <taxon>Rhizopodaceae</taxon>
        <taxon>Rhizopus</taxon>
    </lineage>
</organism>
<accession>A0A1X0QQE0</accession>
<dbReference type="OrthoDB" id="10440660at2759"/>
<name>A0A1X0QQE0_RHIZD</name>
<dbReference type="VEuPathDB" id="FungiDB:BCV72DRAFT_265495"/>
<feature type="transmembrane region" description="Helical" evidence="1">
    <location>
        <begin position="36"/>
        <end position="58"/>
    </location>
</feature>
<keyword evidence="1" id="KW-0812">Transmembrane</keyword>
<feature type="transmembrane region" description="Helical" evidence="1">
    <location>
        <begin position="118"/>
        <end position="145"/>
    </location>
</feature>
<dbReference type="Proteomes" id="UP000242414">
    <property type="component" value="Unassembled WGS sequence"/>
</dbReference>
<protein>
    <submittedName>
        <fullName evidence="2">Uncharacterized protein</fullName>
    </submittedName>
</protein>
<gene>
    <name evidence="2" type="ORF">BCV72DRAFT_265495</name>
</gene>
<sequence>MKALITQIFILLIIQWLSIAVIILNALSSHTSWKELIMGASSLFAASLLLLISIHQFFNGFRHNKSLLPSKTILGLQIILPVIIISVWITTSVILSTHFNESMLCQSDLNRDRNLCTLVDTMIVIAFITIAFWFILLLVSLIYLFQHPLPNTMDGPLNLKQYEDNNEISHESLVTKALHRPTVPRLSPITTETKITTDEEKTREKEKINYAIETNATMTTTTTSTTITKEWCLGIDFAPVNLNLSLPTPSELLRRDKPVYVKY</sequence>
<reference evidence="2" key="1">
    <citation type="journal article" date="2016" name="Proc. Natl. Acad. Sci. U.S.A.">
        <title>Lipid metabolic changes in an early divergent fungus govern the establishment of a mutualistic symbiosis with endobacteria.</title>
        <authorList>
            <person name="Lastovetsky O.A."/>
            <person name="Gaspar M.L."/>
            <person name="Mondo S.J."/>
            <person name="LaButti K.M."/>
            <person name="Sandor L."/>
            <person name="Grigoriev I.V."/>
            <person name="Henry S.A."/>
            <person name="Pawlowska T.E."/>
        </authorList>
    </citation>
    <scope>NUCLEOTIDE SEQUENCE [LARGE SCALE GENOMIC DNA]</scope>
    <source>
        <strain evidence="2">ATCC 52814</strain>
    </source>
</reference>
<dbReference type="EMBL" id="KV922084">
    <property type="protein sequence ID" value="ORE01961.1"/>
    <property type="molecule type" value="Genomic_DNA"/>
</dbReference>
<feature type="transmembrane region" description="Helical" evidence="1">
    <location>
        <begin position="78"/>
        <end position="97"/>
    </location>
</feature>
<proteinExistence type="predicted"/>
<evidence type="ECO:0000313" key="2">
    <source>
        <dbReference type="EMBL" id="ORE01961.1"/>
    </source>
</evidence>